<keyword evidence="8 10" id="KW-1133">Transmembrane helix</keyword>
<dbReference type="InterPro" id="IPR000515">
    <property type="entry name" value="MetI-like"/>
</dbReference>
<keyword evidence="7" id="KW-0029">Amino-acid transport</keyword>
<feature type="transmembrane region" description="Helical" evidence="10">
    <location>
        <begin position="224"/>
        <end position="244"/>
    </location>
</feature>
<dbReference type="PANTHER" id="PTHR30614">
    <property type="entry name" value="MEMBRANE COMPONENT OF AMINO ACID ABC TRANSPORTER"/>
    <property type="match status" value="1"/>
</dbReference>
<accession>A0ABV6AA02</accession>
<evidence type="ECO:0000256" key="9">
    <source>
        <dbReference type="ARBA" id="ARBA00023136"/>
    </source>
</evidence>
<dbReference type="InterPro" id="IPR035906">
    <property type="entry name" value="MetI-like_sf"/>
</dbReference>
<comment type="subcellular location">
    <subcellularLocation>
        <location evidence="2">Cell inner membrane</location>
        <topology evidence="2">Multi-pass membrane protein</topology>
    </subcellularLocation>
    <subcellularLocation>
        <location evidence="10">Cell membrane</location>
        <topology evidence="10">Multi-pass membrane protein</topology>
    </subcellularLocation>
</comment>
<evidence type="ECO:0000256" key="6">
    <source>
        <dbReference type="ARBA" id="ARBA00022692"/>
    </source>
</evidence>
<feature type="domain" description="ABC transmembrane type-1" evidence="11">
    <location>
        <begin position="54"/>
        <end position="243"/>
    </location>
</feature>
<evidence type="ECO:0000256" key="5">
    <source>
        <dbReference type="ARBA" id="ARBA00022475"/>
    </source>
</evidence>
<dbReference type="RefSeq" id="WP_377254890.1">
    <property type="nucleotide sequence ID" value="NZ_JBHMAA010000003.1"/>
</dbReference>
<organism evidence="12 13">
    <name type="scientific">Rhizobium puerariae</name>
    <dbReference type="NCBI Taxonomy" id="1585791"/>
    <lineage>
        <taxon>Bacteria</taxon>
        <taxon>Pseudomonadati</taxon>
        <taxon>Pseudomonadota</taxon>
        <taxon>Alphaproteobacteria</taxon>
        <taxon>Hyphomicrobiales</taxon>
        <taxon>Rhizobiaceae</taxon>
        <taxon>Rhizobium/Agrobacterium group</taxon>
        <taxon>Rhizobium</taxon>
    </lineage>
</organism>
<evidence type="ECO:0000259" key="11">
    <source>
        <dbReference type="PROSITE" id="PS50928"/>
    </source>
</evidence>
<dbReference type="InterPro" id="IPR010065">
    <property type="entry name" value="AA_ABC_transptr_permease_3TM"/>
</dbReference>
<evidence type="ECO:0000256" key="7">
    <source>
        <dbReference type="ARBA" id="ARBA00022970"/>
    </source>
</evidence>
<dbReference type="PANTHER" id="PTHR30614:SF20">
    <property type="entry name" value="GLUTAMINE TRANSPORT SYSTEM PERMEASE PROTEIN GLNP"/>
    <property type="match status" value="1"/>
</dbReference>
<dbReference type="SUPFAM" id="SSF161098">
    <property type="entry name" value="MetI-like"/>
    <property type="match status" value="1"/>
</dbReference>
<feature type="transmembrane region" description="Helical" evidence="10">
    <location>
        <begin position="117"/>
        <end position="138"/>
    </location>
</feature>
<keyword evidence="13" id="KW-1185">Reference proteome</keyword>
<evidence type="ECO:0000256" key="4">
    <source>
        <dbReference type="ARBA" id="ARBA00022448"/>
    </source>
</evidence>
<evidence type="ECO:0000313" key="13">
    <source>
        <dbReference type="Proteomes" id="UP001589692"/>
    </source>
</evidence>
<dbReference type="EMBL" id="JBHMAA010000003">
    <property type="protein sequence ID" value="MFB9947444.1"/>
    <property type="molecule type" value="Genomic_DNA"/>
</dbReference>
<keyword evidence="5" id="KW-1003">Cell membrane</keyword>
<evidence type="ECO:0000313" key="12">
    <source>
        <dbReference type="EMBL" id="MFB9947444.1"/>
    </source>
</evidence>
<evidence type="ECO:0000256" key="3">
    <source>
        <dbReference type="ARBA" id="ARBA00010072"/>
    </source>
</evidence>
<evidence type="ECO:0000256" key="10">
    <source>
        <dbReference type="RuleBase" id="RU363032"/>
    </source>
</evidence>
<dbReference type="InterPro" id="IPR043429">
    <property type="entry name" value="ArtM/GltK/GlnP/TcyL/YhdX-like"/>
</dbReference>
<reference evidence="12 13" key="1">
    <citation type="submission" date="2024-09" db="EMBL/GenBank/DDBJ databases">
        <authorList>
            <person name="Sun Q."/>
            <person name="Mori K."/>
        </authorList>
    </citation>
    <scope>NUCLEOTIDE SEQUENCE [LARGE SCALE GENOMIC DNA]</scope>
    <source>
        <strain evidence="12 13">TBRC 4938</strain>
    </source>
</reference>
<evidence type="ECO:0000256" key="1">
    <source>
        <dbReference type="ARBA" id="ARBA00003159"/>
    </source>
</evidence>
<comment type="similarity">
    <text evidence="3">Belongs to the binding-protein-dependent transport system permease family. HisMQ subfamily.</text>
</comment>
<feature type="transmembrane region" description="Helical" evidence="10">
    <location>
        <begin position="49"/>
        <end position="78"/>
    </location>
</feature>
<dbReference type="Proteomes" id="UP001589692">
    <property type="component" value="Unassembled WGS sequence"/>
</dbReference>
<dbReference type="Gene3D" id="1.10.3720.10">
    <property type="entry name" value="MetI-like"/>
    <property type="match status" value="1"/>
</dbReference>
<comment type="caution">
    <text evidence="12">The sequence shown here is derived from an EMBL/GenBank/DDBJ whole genome shotgun (WGS) entry which is preliminary data.</text>
</comment>
<evidence type="ECO:0000256" key="2">
    <source>
        <dbReference type="ARBA" id="ARBA00004429"/>
    </source>
</evidence>
<proteinExistence type="inferred from homology"/>
<keyword evidence="9 10" id="KW-0472">Membrane</keyword>
<dbReference type="Pfam" id="PF00528">
    <property type="entry name" value="BPD_transp_1"/>
    <property type="match status" value="1"/>
</dbReference>
<dbReference type="PROSITE" id="PS50928">
    <property type="entry name" value="ABC_TM1"/>
    <property type="match status" value="1"/>
</dbReference>
<name>A0ABV6AA02_9HYPH</name>
<keyword evidence="4 10" id="KW-0813">Transport</keyword>
<keyword evidence="6 10" id="KW-0812">Transmembrane</keyword>
<comment type="function">
    <text evidence="1">Part of the binding-protein-dependent transport system for glutamine; probably responsible for the translocation of the substrate across the membrane.</text>
</comment>
<dbReference type="CDD" id="cd06261">
    <property type="entry name" value="TM_PBP2"/>
    <property type="match status" value="1"/>
</dbReference>
<evidence type="ECO:0000256" key="8">
    <source>
        <dbReference type="ARBA" id="ARBA00022989"/>
    </source>
</evidence>
<sequence>MDIEYNLLLNVESQAAMVGSNSILKIKKGNSIGMGYRFSFGVVWDNLPILLSGLGVTFLVAFVALAMGLVIGTAFGVMRTSRSRLSQGAAAAYVSVFRNTPTLVQLIWVYYCLPIFLGIELSSIASCTIALGLGAGAYTAEIIRGGIQGIDRGQWEAAATIGLSRFETMRKIILPQALRKMIAPLVNEIVSLVKFSSLVSILGVEDLTYVAQLLATTTFRPIELYTFLGLEYYVICTALSYLAAMIERKLARKD</sequence>
<protein>
    <submittedName>
        <fullName evidence="12">Amino acid ABC transporter permease</fullName>
    </submittedName>
</protein>
<gene>
    <name evidence="12" type="ORF">ACFFP0_01220</name>
</gene>
<dbReference type="NCBIfam" id="TIGR01726">
    <property type="entry name" value="HEQRo_perm_3TM"/>
    <property type="match status" value="1"/>
</dbReference>